<keyword evidence="5" id="KW-0276">Fatty acid metabolism</keyword>
<keyword evidence="7" id="KW-0560">Oxidoreductase</keyword>
<proteinExistence type="inferred from homology"/>
<keyword evidence="6 11" id="KW-1133">Transmembrane helix</keyword>
<dbReference type="InterPro" id="IPR015876">
    <property type="entry name" value="Acyl-CoA_DS"/>
</dbReference>
<comment type="subcellular location">
    <subcellularLocation>
        <location evidence="1">Membrane</location>
        <topology evidence="1">Multi-pass membrane protein</topology>
    </subcellularLocation>
</comment>
<keyword evidence="8" id="KW-0443">Lipid metabolism</keyword>
<organism evidence="12">
    <name type="scientific">Arcella intermedia</name>
    <dbReference type="NCBI Taxonomy" id="1963864"/>
    <lineage>
        <taxon>Eukaryota</taxon>
        <taxon>Amoebozoa</taxon>
        <taxon>Tubulinea</taxon>
        <taxon>Elardia</taxon>
        <taxon>Arcellinida</taxon>
        <taxon>Sphaerothecina</taxon>
        <taxon>Arcellidae</taxon>
        <taxon>Arcella</taxon>
    </lineage>
</organism>
<evidence type="ECO:0000256" key="8">
    <source>
        <dbReference type="ARBA" id="ARBA00023098"/>
    </source>
</evidence>
<name>A0A6B2LBR9_9EUKA</name>
<feature type="transmembrane region" description="Helical" evidence="11">
    <location>
        <begin position="20"/>
        <end position="41"/>
    </location>
</feature>
<keyword evidence="3" id="KW-0444">Lipid biosynthesis</keyword>
<accession>A0A6B2LBR9</accession>
<evidence type="ECO:0000256" key="11">
    <source>
        <dbReference type="SAM" id="Phobius"/>
    </source>
</evidence>
<evidence type="ECO:0000313" key="12">
    <source>
        <dbReference type="EMBL" id="NDV34493.1"/>
    </source>
</evidence>
<sequence>MGGTYLTFDPAHLLVDFSTFFVSTGLCVLFGHSLGMHRLFIHRSFKCSRSLEYFLVHLGTLMGIAGPLGMMKAHDMRDWAQRQLPEECHPYYSQQEILPRDSHWQMCCDFQLAHPPLWNPPEDLPSIYYTMEKYWILQQVPWMILLGVLGGPSAVVWGSFNRLLAGMYGHFLTGWFAHNVGFWGWKNHDVKGVAIQGVNVGISVRGRDQLGRISRGKVLAILTAGESYHNNHHAFPRSANLAVEEGEWDLGYRVLKVMESIGLVWEIQTWDQQKTDHLIQLK</sequence>
<dbReference type="AlphaFoldDB" id="A0A6B2LBR9"/>
<evidence type="ECO:0000256" key="5">
    <source>
        <dbReference type="ARBA" id="ARBA00022832"/>
    </source>
</evidence>
<dbReference type="GO" id="GO:0016020">
    <property type="term" value="C:membrane"/>
    <property type="evidence" value="ECO:0007669"/>
    <property type="project" value="UniProtKB-SubCell"/>
</dbReference>
<dbReference type="GO" id="GO:0016717">
    <property type="term" value="F:oxidoreductase activity, acting on paired donors, with oxidation of a pair of donors resulting in the reduction of molecular oxygen to two molecules of water"/>
    <property type="evidence" value="ECO:0007669"/>
    <property type="project" value="InterPro"/>
</dbReference>
<feature type="transmembrane region" description="Helical" evidence="11">
    <location>
        <begin position="140"/>
        <end position="160"/>
    </location>
</feature>
<comment type="similarity">
    <text evidence="2">Belongs to the fatty acid desaturase type 1 family.</text>
</comment>
<dbReference type="PANTHER" id="PTHR11351">
    <property type="entry name" value="ACYL-COA DESATURASE"/>
    <property type="match status" value="1"/>
</dbReference>
<evidence type="ECO:0008006" key="13">
    <source>
        <dbReference type="Google" id="ProtNLM"/>
    </source>
</evidence>
<protein>
    <recommendedName>
        <fullName evidence="13">Fatty acid desaturase domain-containing protein</fullName>
    </recommendedName>
</protein>
<reference evidence="12" key="1">
    <citation type="journal article" date="2020" name="J. Eukaryot. Microbiol.">
        <title>De novo Sequencing, Assembly and Annotation of the Transcriptome for the Free-Living Testate Amoeba Arcella intermedia.</title>
        <authorList>
            <person name="Ribeiro G.M."/>
            <person name="Porfirio-Sousa A.L."/>
            <person name="Maurer-Alcala X.X."/>
            <person name="Katz L.A."/>
            <person name="Lahr D.J.G."/>
        </authorList>
    </citation>
    <scope>NUCLEOTIDE SEQUENCE</scope>
</reference>
<evidence type="ECO:0000256" key="2">
    <source>
        <dbReference type="ARBA" id="ARBA00009295"/>
    </source>
</evidence>
<keyword evidence="4 11" id="KW-0812">Transmembrane</keyword>
<keyword evidence="9 11" id="KW-0472">Membrane</keyword>
<evidence type="ECO:0000256" key="1">
    <source>
        <dbReference type="ARBA" id="ARBA00004141"/>
    </source>
</evidence>
<evidence type="ECO:0000256" key="7">
    <source>
        <dbReference type="ARBA" id="ARBA00023002"/>
    </source>
</evidence>
<evidence type="ECO:0000256" key="3">
    <source>
        <dbReference type="ARBA" id="ARBA00022516"/>
    </source>
</evidence>
<dbReference type="PANTHER" id="PTHR11351:SF31">
    <property type="entry name" value="DESATURASE 1, ISOFORM A-RELATED"/>
    <property type="match status" value="1"/>
</dbReference>
<dbReference type="EMBL" id="GIBP01005524">
    <property type="protein sequence ID" value="NDV34493.1"/>
    <property type="molecule type" value="Transcribed_RNA"/>
</dbReference>
<evidence type="ECO:0000256" key="10">
    <source>
        <dbReference type="ARBA" id="ARBA00023160"/>
    </source>
</evidence>
<evidence type="ECO:0000256" key="9">
    <source>
        <dbReference type="ARBA" id="ARBA00023136"/>
    </source>
</evidence>
<dbReference type="GO" id="GO:0006633">
    <property type="term" value="P:fatty acid biosynthetic process"/>
    <property type="evidence" value="ECO:0007669"/>
    <property type="project" value="UniProtKB-KW"/>
</dbReference>
<evidence type="ECO:0000256" key="6">
    <source>
        <dbReference type="ARBA" id="ARBA00022989"/>
    </source>
</evidence>
<keyword evidence="10" id="KW-0275">Fatty acid biosynthesis</keyword>
<evidence type="ECO:0000256" key="4">
    <source>
        <dbReference type="ARBA" id="ARBA00022692"/>
    </source>
</evidence>
<feature type="transmembrane region" description="Helical" evidence="11">
    <location>
        <begin position="53"/>
        <end position="71"/>
    </location>
</feature>